<reference evidence="1 2" key="1">
    <citation type="submission" date="2024-07" db="EMBL/GenBank/DDBJ databases">
        <title>Genomes of novel Serratia strains from suburban soil.</title>
        <authorList>
            <person name="Markert E.X."/>
            <person name="Severe K."/>
            <person name="Severe L."/>
            <person name="Twing K.I."/>
            <person name="Ward L.M."/>
        </authorList>
    </citation>
    <scope>NUCLEOTIDE SEQUENCE [LARGE SCALE GENOMIC DNA]</scope>
    <source>
        <strain evidence="1 2">3C-UT</strain>
    </source>
</reference>
<sequence>MLVLLSDISADNNNAPRWVISKEETDILRLKPSAWLEATSGVVSSGGKVSAVRDKTGKTAWMHTASNPPLIKMYNGIPVLNFGRAVSNSGALLAEGGYQAIPADGIYSLFILYRIPVEKTEGYSGVGGNIAGNNEAVGEWLRVRFGSDSYEGNVIFLNHGDVSVTGTDNYPINKVLPGWRDAQWHISTIQAGADFHRWEIDGALHQETTFPAKPFPTEASRQLVIGGACNPLSNGFQGDIAAVLLLPGELRDGAKTLIYDRLNAMKTALTESSSV</sequence>
<dbReference type="Proteomes" id="UP001558101">
    <property type="component" value="Unassembled WGS sequence"/>
</dbReference>
<evidence type="ECO:0000313" key="1">
    <source>
        <dbReference type="EMBL" id="MEX3171585.1"/>
    </source>
</evidence>
<organism evidence="1 2">
    <name type="scientific">Serratia quinivorans</name>
    <dbReference type="NCBI Taxonomy" id="137545"/>
    <lineage>
        <taxon>Bacteria</taxon>
        <taxon>Pseudomonadati</taxon>
        <taxon>Pseudomonadota</taxon>
        <taxon>Gammaproteobacteria</taxon>
        <taxon>Enterobacterales</taxon>
        <taxon>Yersiniaceae</taxon>
        <taxon>Serratia</taxon>
    </lineage>
</organism>
<protein>
    <submittedName>
        <fullName evidence="1">Uncharacterized protein</fullName>
    </submittedName>
</protein>
<comment type="caution">
    <text evidence="1">The sequence shown here is derived from an EMBL/GenBank/DDBJ whole genome shotgun (WGS) entry which is preliminary data.</text>
</comment>
<gene>
    <name evidence="1" type="ORF">AB4M04_05760</name>
</gene>
<evidence type="ECO:0000313" key="2">
    <source>
        <dbReference type="Proteomes" id="UP001558101"/>
    </source>
</evidence>
<name>A0ABV3UD97_9GAMM</name>
<accession>A0ABV3UD97</accession>
<proteinExistence type="predicted"/>
<dbReference type="EMBL" id="JBFQXQ010000001">
    <property type="protein sequence ID" value="MEX3171585.1"/>
    <property type="molecule type" value="Genomic_DNA"/>
</dbReference>
<dbReference type="RefSeq" id="WP_368453268.1">
    <property type="nucleotide sequence ID" value="NZ_JBFQXQ010000001.1"/>
</dbReference>
<keyword evidence="2" id="KW-1185">Reference proteome</keyword>